<protein>
    <submittedName>
        <fullName evidence="2">Uncharacterized protein</fullName>
    </submittedName>
</protein>
<dbReference type="AlphaFoldDB" id="A0AAE0BBH0"/>
<reference evidence="2 3" key="1">
    <citation type="journal article" date="2015" name="Genome Biol. Evol.">
        <title>Comparative Genomics of a Bacterivorous Green Alga Reveals Evolutionary Causalities and Consequences of Phago-Mixotrophic Mode of Nutrition.</title>
        <authorList>
            <person name="Burns J.A."/>
            <person name="Paasch A."/>
            <person name="Narechania A."/>
            <person name="Kim E."/>
        </authorList>
    </citation>
    <scope>NUCLEOTIDE SEQUENCE [LARGE SCALE GENOMIC DNA]</scope>
    <source>
        <strain evidence="2 3">PLY_AMNH</strain>
    </source>
</reference>
<accession>A0AAE0BBH0</accession>
<dbReference type="Proteomes" id="UP001190700">
    <property type="component" value="Unassembled WGS sequence"/>
</dbReference>
<keyword evidence="3" id="KW-1185">Reference proteome</keyword>
<gene>
    <name evidence="2" type="ORF">CYMTET_56793</name>
</gene>
<comment type="caution">
    <text evidence="2">The sequence shown here is derived from an EMBL/GenBank/DDBJ whole genome shotgun (WGS) entry which is preliminary data.</text>
</comment>
<feature type="region of interest" description="Disordered" evidence="1">
    <location>
        <begin position="19"/>
        <end position="45"/>
    </location>
</feature>
<sequence>MADADEERVLRVCGAVGEGGATGKGSKSTRIGQAGTSNRGDTAEAGAIATDTDRSAGGRMLEGIAVGTFKSKRSSWTRRRAMVSCTTCLATRQLSVALGAFVAVHVSALWWTRCTAGGVDFVGGGKMMRMVGGGRPRTDAKNAFNAVHRETVFEAITQDFPQLWAWAELRYGVEANFGFRLGNVDGSQQGSASDVKLPTFPYGYEQQKNM</sequence>
<name>A0AAE0BBH0_9CHLO</name>
<organism evidence="2 3">
    <name type="scientific">Cymbomonas tetramitiformis</name>
    <dbReference type="NCBI Taxonomy" id="36881"/>
    <lineage>
        <taxon>Eukaryota</taxon>
        <taxon>Viridiplantae</taxon>
        <taxon>Chlorophyta</taxon>
        <taxon>Pyramimonadophyceae</taxon>
        <taxon>Pyramimonadales</taxon>
        <taxon>Pyramimonadaceae</taxon>
        <taxon>Cymbomonas</taxon>
    </lineage>
</organism>
<evidence type="ECO:0000313" key="2">
    <source>
        <dbReference type="EMBL" id="KAK3232878.1"/>
    </source>
</evidence>
<dbReference type="EMBL" id="LGRX02035861">
    <property type="protein sequence ID" value="KAK3232878.1"/>
    <property type="molecule type" value="Genomic_DNA"/>
</dbReference>
<evidence type="ECO:0000313" key="3">
    <source>
        <dbReference type="Proteomes" id="UP001190700"/>
    </source>
</evidence>
<proteinExistence type="predicted"/>
<evidence type="ECO:0000256" key="1">
    <source>
        <dbReference type="SAM" id="MobiDB-lite"/>
    </source>
</evidence>
<feature type="compositionally biased region" description="Polar residues" evidence="1">
    <location>
        <begin position="30"/>
        <end position="40"/>
    </location>
</feature>